<name>A0A0E9VCT9_ANGAN</name>
<sequence>MTSYQDECCVKALEALSQMMSVGLIFADSTQRAAK</sequence>
<evidence type="ECO:0000313" key="1">
    <source>
        <dbReference type="EMBL" id="JAH75934.1"/>
    </source>
</evidence>
<protein>
    <submittedName>
        <fullName evidence="1">Uncharacterized protein</fullName>
    </submittedName>
</protein>
<accession>A0A0E9VCT9</accession>
<organism evidence="1">
    <name type="scientific">Anguilla anguilla</name>
    <name type="common">European freshwater eel</name>
    <name type="synonym">Muraena anguilla</name>
    <dbReference type="NCBI Taxonomy" id="7936"/>
    <lineage>
        <taxon>Eukaryota</taxon>
        <taxon>Metazoa</taxon>
        <taxon>Chordata</taxon>
        <taxon>Craniata</taxon>
        <taxon>Vertebrata</taxon>
        <taxon>Euteleostomi</taxon>
        <taxon>Actinopterygii</taxon>
        <taxon>Neopterygii</taxon>
        <taxon>Teleostei</taxon>
        <taxon>Anguilliformes</taxon>
        <taxon>Anguillidae</taxon>
        <taxon>Anguilla</taxon>
    </lineage>
</organism>
<reference evidence="1" key="1">
    <citation type="submission" date="2014-11" db="EMBL/GenBank/DDBJ databases">
        <authorList>
            <person name="Amaro Gonzalez C."/>
        </authorList>
    </citation>
    <scope>NUCLEOTIDE SEQUENCE</scope>
</reference>
<dbReference type="EMBL" id="GBXM01032643">
    <property type="protein sequence ID" value="JAH75934.1"/>
    <property type="molecule type" value="Transcribed_RNA"/>
</dbReference>
<dbReference type="AlphaFoldDB" id="A0A0E9VCT9"/>
<reference evidence="1" key="2">
    <citation type="journal article" date="2015" name="Fish Shellfish Immunol.">
        <title>Early steps in the European eel (Anguilla anguilla)-Vibrio vulnificus interaction in the gills: Role of the RtxA13 toxin.</title>
        <authorList>
            <person name="Callol A."/>
            <person name="Pajuelo D."/>
            <person name="Ebbesson L."/>
            <person name="Teles M."/>
            <person name="MacKenzie S."/>
            <person name="Amaro C."/>
        </authorList>
    </citation>
    <scope>NUCLEOTIDE SEQUENCE</scope>
</reference>
<proteinExistence type="predicted"/>